<dbReference type="Pfam" id="PF00501">
    <property type="entry name" value="AMP-binding"/>
    <property type="match status" value="1"/>
</dbReference>
<dbReference type="InterPro" id="IPR000873">
    <property type="entry name" value="AMP-dep_synth/lig_dom"/>
</dbReference>
<dbReference type="EMBL" id="QEIN01000117">
    <property type="protein sequence ID" value="RCV57079.1"/>
    <property type="molecule type" value="Genomic_DNA"/>
</dbReference>
<gene>
    <name evidence="2" type="ORF">DEF24_15655</name>
</gene>
<comment type="caution">
    <text evidence="2">The sequence shown here is derived from an EMBL/GenBank/DDBJ whole genome shotgun (WGS) entry which is preliminary data.</text>
</comment>
<proteinExistence type="predicted"/>
<dbReference type="Gene3D" id="3.40.50.12780">
    <property type="entry name" value="N-terminal domain of ligase-like"/>
    <property type="match status" value="1"/>
</dbReference>
<dbReference type="Proteomes" id="UP000253318">
    <property type="component" value="Unassembled WGS sequence"/>
</dbReference>
<evidence type="ECO:0000313" key="2">
    <source>
        <dbReference type="EMBL" id="RCV57079.1"/>
    </source>
</evidence>
<dbReference type="SUPFAM" id="SSF56801">
    <property type="entry name" value="Acetyl-CoA synthetase-like"/>
    <property type="match status" value="1"/>
</dbReference>
<protein>
    <recommendedName>
        <fullName evidence="1">AMP-dependent synthetase/ligase domain-containing protein</fullName>
    </recommendedName>
</protein>
<reference evidence="2 3" key="1">
    <citation type="submission" date="2018-04" db="EMBL/GenBank/DDBJ databases">
        <title>Novel actinobacteria from marine sediment.</title>
        <authorList>
            <person name="Ng Z.Y."/>
            <person name="Tan G.Y.A."/>
        </authorList>
    </citation>
    <scope>NUCLEOTIDE SEQUENCE [LARGE SCALE GENOMIC DNA]</scope>
    <source>
        <strain evidence="2 3">TPS81</strain>
    </source>
</reference>
<name>A0A368T3Q3_9ACTN</name>
<evidence type="ECO:0000313" key="3">
    <source>
        <dbReference type="Proteomes" id="UP000253318"/>
    </source>
</evidence>
<keyword evidence="3" id="KW-1185">Reference proteome</keyword>
<organism evidence="2 3">
    <name type="scientific">Marinitenerispora sediminis</name>
    <dbReference type="NCBI Taxonomy" id="1931232"/>
    <lineage>
        <taxon>Bacteria</taxon>
        <taxon>Bacillati</taxon>
        <taxon>Actinomycetota</taxon>
        <taxon>Actinomycetes</taxon>
        <taxon>Streptosporangiales</taxon>
        <taxon>Nocardiopsidaceae</taxon>
        <taxon>Marinitenerispora</taxon>
    </lineage>
</organism>
<sequence length="293" mass="30498">MRVNGLPDLARLDRPALPGRLPARGPSPAGSITGGLLPRLRRCGFRSQVIDTHGGRVEAVEFAATLHRAAAGLCRRGVWPDDVVAVLAPVGPERLTAVYTAMALGCVALPLELTSDLETLADVLARTDARMILVSAPLAGVALELAERSRIRQIIAFGDVPGTTPFTELLRPPDDGSSYDPEHGLFDSGVLSYAVPHGGLVTTVHSHIELLGAFHRLEERLAVTPADVVLVEPGMSEPDRVVLAAVALWNGATLVTTPLDDGPAMPGVAAAFGVTVRGGPTPRRIGGPVGSAG</sequence>
<evidence type="ECO:0000259" key="1">
    <source>
        <dbReference type="Pfam" id="PF00501"/>
    </source>
</evidence>
<dbReference type="OrthoDB" id="3420833at2"/>
<dbReference type="InterPro" id="IPR042099">
    <property type="entry name" value="ANL_N_sf"/>
</dbReference>
<dbReference type="AlphaFoldDB" id="A0A368T3Q3"/>
<accession>A0A368T3Q3</accession>
<feature type="domain" description="AMP-dependent synthetase/ligase" evidence="1">
    <location>
        <begin position="60"/>
        <end position="156"/>
    </location>
</feature>